<dbReference type="InterPro" id="IPR000192">
    <property type="entry name" value="Aminotrans_V_dom"/>
</dbReference>
<dbReference type="Gene3D" id="3.90.1150.10">
    <property type="entry name" value="Aspartate Aminotransferase, domain 1"/>
    <property type="match status" value="1"/>
</dbReference>
<dbReference type="Gene3D" id="3.40.50.620">
    <property type="entry name" value="HUPs"/>
    <property type="match status" value="1"/>
</dbReference>
<dbReference type="PANTHER" id="PTHR43686:SF1">
    <property type="entry name" value="AMINOTRAN_5 DOMAIN-CONTAINING PROTEIN"/>
    <property type="match status" value="1"/>
</dbReference>
<evidence type="ECO:0000259" key="2">
    <source>
        <dbReference type="Pfam" id="PF00266"/>
    </source>
</evidence>
<feature type="region of interest" description="Disordered" evidence="1">
    <location>
        <begin position="990"/>
        <end position="1014"/>
    </location>
</feature>
<feature type="compositionally biased region" description="Polar residues" evidence="1">
    <location>
        <begin position="911"/>
        <end position="936"/>
    </location>
</feature>
<sequence>MTSTTTIRKSYGNRKLYSFPEDYPLRLVKPKSSSNNNAPKKSEDVAKLLKYIDDNIVGKNNAFLGPFGRRKVVFCDYIASGRSLQFIEEYIVREVLPCFGNTHSTTNITSLQTTLFRHEARDIIKNAVNASEEDAVLFTGEGCTGAIKKLISALDLREPPILFTGPSEDYDNIRLWQDIGAKIIRISETKEGFLDLNDLEEQLRIHHNTGRQMIGCFSIASNVTGILGDDVASTLLLHQYGALAFWDYNVAAPNVLIDMNPLVPGVEENTLGKDAIYFSGHKFIGGVQTPGILVVRKSLFKRTSLEGNEGFFEPQERNKCFELQEEGNAAEVVESIRAGLVMQLKETITASNIMQRHEKITKQMLQQIRTIPEIILLGNKSTSLKRLPVFSFMVRHPRGTFLHHNFVCAVLNDVFGIQARGGCASSGPYLQDLLGIDQNLADQYENIILEDRRLSSLNLSVQNSTLELLKPGFTRISLPYFINDSELAFVMEAVKMVATEGWKLLPQYIVDLDTGEWRHHSNSVSKDRKWLGSIRYIDGKMTMNERRISGPGLFPQNYSECLQTARNLFNRARKTANRNPYPNQGIHFDARGEKLRWFMLPQEAQDLLTSNSQNVKHTLPFDPVGYSGSKRSHKKEEKICLSSPISIGMTTRHYSLPAIDDPHLNGAPSPVPYYIPEPFQTAMTHPITQPHFIQGSPNFAVGESVNSAIFSPVPTTVYHRERCMSLGDPTISPPPPPPPLLSPQTRASLGIGNLRRRNCSCSSQTDLHSLDSDVNLSPTHSLNMLYASANDCSQYGRASPAPSVDLHAYVSEISKELATSIKSEIREVINKVEDVLENTDSVDISNIICNEKHGSGSEDGRSDSISANDVAEYLEKVSREMANEVKSEIREVVSAVDVFITPENQERHSFSRASSAGDSDRFNPNSLQKYTPSVSAETAEAINKSSSANKLSDDEPSEKLTKAKLLTSTVTSVSSQDSGINLSFHEQEYPSNEFAKKRSSSESSASRQLRQESEKLRYSTLQRQNKSEFIERSNNDEVDNVSLANPNGSKFVCTPKNIWQPSVEAIQEYEMIKDGDKVMVCLSGGKDSLTLLHTLLQYQSHVQNKGILFSLGAVTVDPEASGCDPCVLIPHLKQMGVHYVVEDQSDVQSESGKFFPLFIILIEPLT</sequence>
<dbReference type="Gene3D" id="3.40.640.10">
    <property type="entry name" value="Type I PLP-dependent aspartate aminotransferase-like (Major domain)"/>
    <property type="match status" value="1"/>
</dbReference>
<organism evidence="3 4">
    <name type="scientific">Ignelater luminosus</name>
    <name type="common">Cucubano</name>
    <name type="synonym">Pyrophorus luminosus</name>
    <dbReference type="NCBI Taxonomy" id="2038154"/>
    <lineage>
        <taxon>Eukaryota</taxon>
        <taxon>Metazoa</taxon>
        <taxon>Ecdysozoa</taxon>
        <taxon>Arthropoda</taxon>
        <taxon>Hexapoda</taxon>
        <taxon>Insecta</taxon>
        <taxon>Pterygota</taxon>
        <taxon>Neoptera</taxon>
        <taxon>Endopterygota</taxon>
        <taxon>Coleoptera</taxon>
        <taxon>Polyphaga</taxon>
        <taxon>Elateriformia</taxon>
        <taxon>Elateroidea</taxon>
        <taxon>Elateridae</taxon>
        <taxon>Agrypninae</taxon>
        <taxon>Pyrophorini</taxon>
        <taxon>Ignelater</taxon>
    </lineage>
</organism>
<dbReference type="InterPro" id="IPR015424">
    <property type="entry name" value="PyrdxlP-dep_Trfase"/>
</dbReference>
<gene>
    <name evidence="3" type="ORF">ILUMI_22256</name>
</gene>
<reference evidence="3" key="1">
    <citation type="submission" date="2019-08" db="EMBL/GenBank/DDBJ databases">
        <title>The genome of the North American firefly Photinus pyralis.</title>
        <authorList>
            <consortium name="Photinus pyralis genome working group"/>
            <person name="Fallon T.R."/>
            <person name="Sander Lower S.E."/>
            <person name="Weng J.-K."/>
        </authorList>
    </citation>
    <scope>NUCLEOTIDE SEQUENCE</scope>
    <source>
        <strain evidence="3">TRF0915ILg1</strain>
        <tissue evidence="3">Whole body</tissue>
    </source>
</reference>
<dbReference type="EMBL" id="VTPC01090255">
    <property type="protein sequence ID" value="KAF2883916.1"/>
    <property type="molecule type" value="Genomic_DNA"/>
</dbReference>
<dbReference type="InterPro" id="IPR015422">
    <property type="entry name" value="PyrdxlP-dep_Trfase_small"/>
</dbReference>
<dbReference type="OrthoDB" id="420046at2759"/>
<name>A0A8K0CEU8_IGNLU</name>
<evidence type="ECO:0000313" key="3">
    <source>
        <dbReference type="EMBL" id="KAF2883916.1"/>
    </source>
</evidence>
<keyword evidence="4" id="KW-1185">Reference proteome</keyword>
<proteinExistence type="predicted"/>
<feature type="domain" description="Aminotransferase class V" evidence="2">
    <location>
        <begin position="93"/>
        <end position="431"/>
    </location>
</feature>
<comment type="caution">
    <text evidence="3">The sequence shown here is derived from an EMBL/GenBank/DDBJ whole genome shotgun (WGS) entry which is preliminary data.</text>
</comment>
<dbReference type="GO" id="GO:0016740">
    <property type="term" value="F:transferase activity"/>
    <property type="evidence" value="ECO:0007669"/>
    <property type="project" value="UniProtKB-ARBA"/>
</dbReference>
<dbReference type="AlphaFoldDB" id="A0A8K0CEU8"/>
<dbReference type="PANTHER" id="PTHR43686">
    <property type="entry name" value="SULFURTRANSFERASE-RELATED"/>
    <property type="match status" value="1"/>
</dbReference>
<accession>A0A8K0CEU8</accession>
<dbReference type="Proteomes" id="UP000801492">
    <property type="component" value="Unassembled WGS sequence"/>
</dbReference>
<evidence type="ECO:0000256" key="1">
    <source>
        <dbReference type="SAM" id="MobiDB-lite"/>
    </source>
</evidence>
<dbReference type="SUPFAM" id="SSF53383">
    <property type="entry name" value="PLP-dependent transferases"/>
    <property type="match status" value="1"/>
</dbReference>
<feature type="region of interest" description="Disordered" evidence="1">
    <location>
        <begin position="906"/>
        <end position="957"/>
    </location>
</feature>
<dbReference type="SUPFAM" id="SSF52402">
    <property type="entry name" value="Adenine nucleotide alpha hydrolases-like"/>
    <property type="match status" value="1"/>
</dbReference>
<evidence type="ECO:0000313" key="4">
    <source>
        <dbReference type="Proteomes" id="UP000801492"/>
    </source>
</evidence>
<protein>
    <recommendedName>
        <fullName evidence="2">Aminotransferase class V domain-containing protein</fullName>
    </recommendedName>
</protein>
<dbReference type="InterPro" id="IPR014729">
    <property type="entry name" value="Rossmann-like_a/b/a_fold"/>
</dbReference>
<dbReference type="InterPro" id="IPR015421">
    <property type="entry name" value="PyrdxlP-dep_Trfase_major"/>
</dbReference>
<dbReference type="Pfam" id="PF00266">
    <property type="entry name" value="Aminotran_5"/>
    <property type="match status" value="1"/>
</dbReference>